<dbReference type="PANTHER" id="PTHR46512">
    <property type="entry name" value="PEPTIDYLPROLYL ISOMERASE"/>
    <property type="match status" value="1"/>
</dbReference>
<feature type="region of interest" description="Disordered" evidence="8">
    <location>
        <begin position="553"/>
        <end position="592"/>
    </location>
</feature>
<evidence type="ECO:0000256" key="1">
    <source>
        <dbReference type="ARBA" id="ARBA00000971"/>
    </source>
</evidence>
<dbReference type="PROSITE" id="PS50005">
    <property type="entry name" value="TPR"/>
    <property type="match status" value="2"/>
</dbReference>
<keyword evidence="6" id="KW-0697">Rotamase</keyword>
<protein>
    <recommendedName>
        <fullName evidence="2 6">peptidylprolyl isomerase</fullName>
        <ecNumber evidence="2 6">5.2.1.8</ecNumber>
    </recommendedName>
</protein>
<keyword evidence="4 7" id="KW-0802">TPR repeat</keyword>
<dbReference type="EC" id="5.2.1.8" evidence="2 6"/>
<dbReference type="FunFam" id="3.10.50.40:FF:000039">
    <property type="entry name" value="Peptidylprolyl isomerase"/>
    <property type="match status" value="1"/>
</dbReference>
<organism evidence="10">
    <name type="scientific">Anthurium amnicola</name>
    <dbReference type="NCBI Taxonomy" id="1678845"/>
    <lineage>
        <taxon>Eukaryota</taxon>
        <taxon>Viridiplantae</taxon>
        <taxon>Streptophyta</taxon>
        <taxon>Embryophyta</taxon>
        <taxon>Tracheophyta</taxon>
        <taxon>Spermatophyta</taxon>
        <taxon>Magnoliopsida</taxon>
        <taxon>Liliopsida</taxon>
        <taxon>Araceae</taxon>
        <taxon>Pothoideae</taxon>
        <taxon>Potheae</taxon>
        <taxon>Anthurium</taxon>
    </lineage>
</organism>
<keyword evidence="5 6" id="KW-0413">Isomerase</keyword>
<dbReference type="AlphaFoldDB" id="A0A1D1YZF1"/>
<dbReference type="Gene3D" id="1.25.40.10">
    <property type="entry name" value="Tetratricopeptide repeat domain"/>
    <property type="match status" value="1"/>
</dbReference>
<gene>
    <name evidence="10" type="primary">PAS1_3</name>
    <name evidence="10" type="ORF">g.91933</name>
</gene>
<evidence type="ECO:0000256" key="7">
    <source>
        <dbReference type="PROSITE-ProRule" id="PRU00339"/>
    </source>
</evidence>
<feature type="repeat" description="TPR" evidence="7">
    <location>
        <begin position="449"/>
        <end position="482"/>
    </location>
</feature>
<feature type="domain" description="PPIase FKBP-type" evidence="9">
    <location>
        <begin position="291"/>
        <end position="383"/>
    </location>
</feature>
<comment type="catalytic activity">
    <reaction evidence="1 6">
        <text>[protein]-peptidylproline (omega=180) = [protein]-peptidylproline (omega=0)</text>
        <dbReference type="Rhea" id="RHEA:16237"/>
        <dbReference type="Rhea" id="RHEA-COMP:10747"/>
        <dbReference type="Rhea" id="RHEA-COMP:10748"/>
        <dbReference type="ChEBI" id="CHEBI:83833"/>
        <dbReference type="ChEBI" id="CHEBI:83834"/>
        <dbReference type="EC" id="5.2.1.8"/>
    </reaction>
</comment>
<evidence type="ECO:0000256" key="3">
    <source>
        <dbReference type="ARBA" id="ARBA00022737"/>
    </source>
</evidence>
<dbReference type="EMBL" id="GDJX01007898">
    <property type="protein sequence ID" value="JAT60038.1"/>
    <property type="molecule type" value="Transcribed_RNA"/>
</dbReference>
<dbReference type="SUPFAM" id="SSF48452">
    <property type="entry name" value="TPR-like"/>
    <property type="match status" value="1"/>
</dbReference>
<accession>A0A1D1YZF1</accession>
<evidence type="ECO:0000256" key="6">
    <source>
        <dbReference type="PROSITE-ProRule" id="PRU00277"/>
    </source>
</evidence>
<evidence type="ECO:0000256" key="2">
    <source>
        <dbReference type="ARBA" id="ARBA00013194"/>
    </source>
</evidence>
<evidence type="ECO:0000259" key="9">
    <source>
        <dbReference type="PROSITE" id="PS50059"/>
    </source>
</evidence>
<dbReference type="InterPro" id="IPR019734">
    <property type="entry name" value="TPR_rpt"/>
</dbReference>
<dbReference type="InterPro" id="IPR046357">
    <property type="entry name" value="PPIase_dom_sf"/>
</dbReference>
<dbReference type="PROSITE" id="PS50059">
    <property type="entry name" value="FKBP_PPIASE"/>
    <property type="match status" value="3"/>
</dbReference>
<dbReference type="Pfam" id="PF13181">
    <property type="entry name" value="TPR_8"/>
    <property type="match status" value="1"/>
</dbReference>
<dbReference type="FunFam" id="1.25.40.10:FF:000008">
    <property type="entry name" value="Peptidylprolyl isomerase"/>
    <property type="match status" value="1"/>
</dbReference>
<feature type="compositionally biased region" description="Basic and acidic residues" evidence="8">
    <location>
        <begin position="553"/>
        <end position="564"/>
    </location>
</feature>
<evidence type="ECO:0000313" key="10">
    <source>
        <dbReference type="EMBL" id="JAT60038.1"/>
    </source>
</evidence>
<dbReference type="SMART" id="SM00028">
    <property type="entry name" value="TPR"/>
    <property type="match status" value="3"/>
</dbReference>
<sequence length="623" mass="69797">MAAVDDSAQGFAPKTKKSASKDEKRRKNMPHGSLMKAIVRSGADTPQPADGDQVIIHCSVRTIDGVIVESTRSEHGGKGIPIRYVLGKSKMLVGLMEGIPTMQKGEVAMFKMKSEVHYGEADCPVPAPEGFPNDAELHFEIELLDFFKARVVSEDLGVVKKIIDEGQGWETPREPYEVKSWITAKSGDGRVILSHAQEPVFFTFGKAEVPKGLEMGIGTMAKGEKAMIFVNRSYLTQSPLIPSIEDYEEVYFEVELIHFIQVRDMLGDGRLIKRRIADGRGEFPMDCPLQDSLLRVHYKGMLLNEERTVFYDTRVDNDGQPLEFSSGEGLVPEGLEMCVRLMLPGERALVTCPPDYAYDNFERPATVPEGAYVQWEIDLLGFEMPKDWTGLTFQNIMDEAEKIKNTGNRLFKEGKFELAKAKYEKVLREYNHVNPLDDDEGKTFLNSRNSLHLNVAACYQKMGEYKKSIEACNKVLDGSPTHVKALFRRGMAYMLAGDFEEARNDFKMMITIDKSSEQDATAALLKLKQKEQEAQKRARKQFKGLFDKKPGEIAEVGSDSREEMPVESEDQEVNSATSEQDHESVDSVRSGNVGAERRGLFSRLWPSGSRLISALGLDKCSIL</sequence>
<dbReference type="SUPFAM" id="SSF54534">
    <property type="entry name" value="FKBP-like"/>
    <property type="match status" value="3"/>
</dbReference>
<feature type="repeat" description="TPR" evidence="7">
    <location>
        <begin position="483"/>
        <end position="516"/>
    </location>
</feature>
<dbReference type="PANTHER" id="PTHR46512:SF8">
    <property type="entry name" value="PEPTIDYLPROLYL ISOMERASE"/>
    <property type="match status" value="1"/>
</dbReference>
<feature type="region of interest" description="Disordered" evidence="8">
    <location>
        <begin position="1"/>
        <end position="33"/>
    </location>
</feature>
<evidence type="ECO:0000256" key="4">
    <source>
        <dbReference type="ARBA" id="ARBA00022803"/>
    </source>
</evidence>
<feature type="domain" description="PPIase FKBP-type" evidence="9">
    <location>
        <begin position="175"/>
        <end position="260"/>
    </location>
</feature>
<reference evidence="10" key="1">
    <citation type="submission" date="2015-07" db="EMBL/GenBank/DDBJ databases">
        <title>Transcriptome Assembly of Anthurium amnicola.</title>
        <authorList>
            <person name="Suzuki J."/>
        </authorList>
    </citation>
    <scope>NUCLEOTIDE SEQUENCE</scope>
</reference>
<name>A0A1D1YZF1_9ARAE</name>
<evidence type="ECO:0000256" key="8">
    <source>
        <dbReference type="SAM" id="MobiDB-lite"/>
    </source>
</evidence>
<dbReference type="Pfam" id="PF13174">
    <property type="entry name" value="TPR_6"/>
    <property type="match status" value="1"/>
</dbReference>
<keyword evidence="3" id="KW-0677">Repeat</keyword>
<dbReference type="Pfam" id="PF00254">
    <property type="entry name" value="FKBP_C"/>
    <property type="match status" value="3"/>
</dbReference>
<proteinExistence type="predicted"/>
<feature type="domain" description="PPIase FKBP-type" evidence="9">
    <location>
        <begin position="51"/>
        <end position="147"/>
    </location>
</feature>
<evidence type="ECO:0000256" key="5">
    <source>
        <dbReference type="ARBA" id="ARBA00023235"/>
    </source>
</evidence>
<dbReference type="InterPro" id="IPR050754">
    <property type="entry name" value="FKBP4/5/8-like"/>
</dbReference>
<dbReference type="FunFam" id="3.10.50.40:FF:000029">
    <property type="entry name" value="Peptidylprolyl isomerase"/>
    <property type="match status" value="1"/>
</dbReference>
<dbReference type="InterPro" id="IPR001179">
    <property type="entry name" value="PPIase_FKBP_dom"/>
</dbReference>
<dbReference type="FunFam" id="3.10.50.40:FF:000052">
    <property type="entry name" value="Peptidylprolyl isomerase"/>
    <property type="match status" value="1"/>
</dbReference>
<dbReference type="GO" id="GO:0003755">
    <property type="term" value="F:peptidyl-prolyl cis-trans isomerase activity"/>
    <property type="evidence" value="ECO:0007669"/>
    <property type="project" value="UniProtKB-KW"/>
</dbReference>
<dbReference type="Gene3D" id="3.10.50.40">
    <property type="match status" value="3"/>
</dbReference>
<dbReference type="InterPro" id="IPR011990">
    <property type="entry name" value="TPR-like_helical_dom_sf"/>
</dbReference>